<sequence>MMGILSFLFIFAVIVIIHEYGHFALAKKSGILVREFAIGMGPKIFSHQGQDGTLYTIRMLPFGGYVRMAGWGEDRVEIPKGSLVALSLNAEGVVTRLNLSKKELDHQAVPLQVLEYDLEDSLTIRGLLLDQEQSYRVDHDATIVEKDGTEVRIAPLDVQYQNASLWGRFLTNFAGPFNNFVLGVMAFSLLLFLQGGAPNLNTNQVRVADNGALAQAGYQEQVTLEKIGDKEIATFNDIAPAIQAATDKAKDGKVAVQVNQQTQEIQLQEMDGTYRIGVLPALDTSLTAKLTGGFTMAAAAAGQIVTALRNLIFNPNLNGLGGPVAIYQASSMAARDGWTSVLQLLGFLSINIGIFNLLPIPAMDGGKIVLNLLEAIRRKPVKRETETYLTLIGAGLMLLLMIAVTWNDILRTFF</sequence>
<comment type="subcellular location">
    <subcellularLocation>
        <location evidence="2">Membrane</location>
        <topology evidence="2">Multi-pass membrane protein</topology>
    </subcellularLocation>
</comment>
<keyword evidence="6 11" id="KW-0378">Hydrolase</keyword>
<dbReference type="OrthoDB" id="9782003at2"/>
<keyword evidence="7 11" id="KW-0862">Zinc</keyword>
<evidence type="ECO:0000256" key="9">
    <source>
        <dbReference type="ARBA" id="ARBA00023049"/>
    </source>
</evidence>
<dbReference type="PANTHER" id="PTHR42837:SF2">
    <property type="entry name" value="MEMBRANE METALLOPROTEASE ARASP2, CHLOROPLASTIC-RELATED"/>
    <property type="match status" value="1"/>
</dbReference>
<dbReference type="GO" id="GO:0004222">
    <property type="term" value="F:metalloendopeptidase activity"/>
    <property type="evidence" value="ECO:0007669"/>
    <property type="project" value="InterPro"/>
</dbReference>
<evidence type="ECO:0000256" key="3">
    <source>
        <dbReference type="ARBA" id="ARBA00007931"/>
    </source>
</evidence>
<gene>
    <name evidence="13" type="primary">rseP</name>
    <name evidence="13" type="ORF">E5983_08160</name>
</gene>
<dbReference type="EC" id="3.4.24.-" evidence="11"/>
<comment type="similarity">
    <text evidence="3 11">Belongs to the peptidase M50B family.</text>
</comment>
<dbReference type="Proteomes" id="UP000461595">
    <property type="component" value="Unassembled WGS sequence"/>
</dbReference>
<dbReference type="AlphaFoldDB" id="A0A7X3G9R7"/>
<evidence type="ECO:0000256" key="11">
    <source>
        <dbReference type="RuleBase" id="RU362031"/>
    </source>
</evidence>
<keyword evidence="5 11" id="KW-0812">Transmembrane</keyword>
<evidence type="ECO:0000256" key="7">
    <source>
        <dbReference type="ARBA" id="ARBA00022833"/>
    </source>
</evidence>
<comment type="caution">
    <text evidence="13">The sequence shown here is derived from an EMBL/GenBank/DDBJ whole genome shotgun (WGS) entry which is preliminary data.</text>
</comment>
<evidence type="ECO:0000313" key="13">
    <source>
        <dbReference type="EMBL" id="MVX59600.1"/>
    </source>
</evidence>
<accession>A0A7X3G9R7</accession>
<dbReference type="PANTHER" id="PTHR42837">
    <property type="entry name" value="REGULATOR OF SIGMA-E PROTEASE RSEP"/>
    <property type="match status" value="1"/>
</dbReference>
<keyword evidence="11" id="KW-0479">Metal-binding</keyword>
<evidence type="ECO:0000256" key="10">
    <source>
        <dbReference type="ARBA" id="ARBA00023136"/>
    </source>
</evidence>
<evidence type="ECO:0000259" key="12">
    <source>
        <dbReference type="Pfam" id="PF02163"/>
    </source>
</evidence>
<comment type="cofactor">
    <cofactor evidence="1 11">
        <name>Zn(2+)</name>
        <dbReference type="ChEBI" id="CHEBI:29105"/>
    </cofactor>
</comment>
<dbReference type="GO" id="GO:0016020">
    <property type="term" value="C:membrane"/>
    <property type="evidence" value="ECO:0007669"/>
    <property type="project" value="UniProtKB-SubCell"/>
</dbReference>
<dbReference type="EMBL" id="WSRS01000093">
    <property type="protein sequence ID" value="MVX59600.1"/>
    <property type="molecule type" value="Genomic_DNA"/>
</dbReference>
<proteinExistence type="inferred from homology"/>
<dbReference type="InterPro" id="IPR004387">
    <property type="entry name" value="Pept_M50_Zn"/>
</dbReference>
<evidence type="ECO:0000256" key="8">
    <source>
        <dbReference type="ARBA" id="ARBA00022989"/>
    </source>
</evidence>
<dbReference type="GO" id="GO:0006508">
    <property type="term" value="P:proteolysis"/>
    <property type="evidence" value="ECO:0007669"/>
    <property type="project" value="UniProtKB-KW"/>
</dbReference>
<dbReference type="Pfam" id="PF02163">
    <property type="entry name" value="Peptidase_M50"/>
    <property type="match status" value="1"/>
</dbReference>
<evidence type="ECO:0000313" key="14">
    <source>
        <dbReference type="Proteomes" id="UP000461595"/>
    </source>
</evidence>
<keyword evidence="4 13" id="KW-0645">Protease</keyword>
<keyword evidence="8 11" id="KW-1133">Transmembrane helix</keyword>
<evidence type="ECO:0000256" key="4">
    <source>
        <dbReference type="ARBA" id="ARBA00022670"/>
    </source>
</evidence>
<dbReference type="GO" id="GO:0046872">
    <property type="term" value="F:metal ion binding"/>
    <property type="evidence" value="ECO:0007669"/>
    <property type="project" value="UniProtKB-KW"/>
</dbReference>
<keyword evidence="9 11" id="KW-0482">Metalloprotease</keyword>
<name>A0A7X3G9R7_9STRE</name>
<evidence type="ECO:0000256" key="1">
    <source>
        <dbReference type="ARBA" id="ARBA00001947"/>
    </source>
</evidence>
<evidence type="ECO:0000256" key="6">
    <source>
        <dbReference type="ARBA" id="ARBA00022801"/>
    </source>
</evidence>
<dbReference type="NCBIfam" id="TIGR00054">
    <property type="entry name" value="RIP metalloprotease RseP"/>
    <property type="match status" value="1"/>
</dbReference>
<evidence type="ECO:0000256" key="2">
    <source>
        <dbReference type="ARBA" id="ARBA00004141"/>
    </source>
</evidence>
<dbReference type="RefSeq" id="WP_160333358.1">
    <property type="nucleotide sequence ID" value="NZ_WSRS01000093.1"/>
</dbReference>
<evidence type="ECO:0000256" key="5">
    <source>
        <dbReference type="ARBA" id="ARBA00022692"/>
    </source>
</evidence>
<protein>
    <recommendedName>
        <fullName evidence="11">Zinc metalloprotease</fullName>
        <ecNumber evidence="11">3.4.24.-</ecNumber>
    </recommendedName>
</protein>
<dbReference type="InterPro" id="IPR008915">
    <property type="entry name" value="Peptidase_M50"/>
</dbReference>
<keyword evidence="10 11" id="KW-0472">Membrane</keyword>
<organism evidence="13 14">
    <name type="scientific">Streptococcus danieliae</name>
    <dbReference type="NCBI Taxonomy" id="747656"/>
    <lineage>
        <taxon>Bacteria</taxon>
        <taxon>Bacillati</taxon>
        <taxon>Bacillota</taxon>
        <taxon>Bacilli</taxon>
        <taxon>Lactobacillales</taxon>
        <taxon>Streptococcaceae</taxon>
        <taxon>Streptococcus</taxon>
    </lineage>
</organism>
<feature type="transmembrane region" description="Helical" evidence="11">
    <location>
        <begin position="337"/>
        <end position="358"/>
    </location>
</feature>
<reference evidence="13 14" key="1">
    <citation type="submission" date="2019-12" db="EMBL/GenBank/DDBJ databases">
        <title>Microbes associate with the intestines of laboratory mice.</title>
        <authorList>
            <person name="Navarre W."/>
            <person name="Wong E."/>
        </authorList>
    </citation>
    <scope>NUCLEOTIDE SEQUENCE [LARGE SCALE GENOMIC DNA]</scope>
    <source>
        <strain evidence="13 14">NM51_B2-22</strain>
    </source>
</reference>
<feature type="transmembrane region" description="Helical" evidence="11">
    <location>
        <begin position="387"/>
        <end position="406"/>
    </location>
</feature>
<feature type="domain" description="Peptidase M50" evidence="12">
    <location>
        <begin position="7"/>
        <end position="400"/>
    </location>
</feature>
<dbReference type="CDD" id="cd06163">
    <property type="entry name" value="S2P-M50_PDZ_RseP-like"/>
    <property type="match status" value="1"/>
</dbReference>